<organism evidence="2 3">
    <name type="scientific">Penicillium capsulatum</name>
    <dbReference type="NCBI Taxonomy" id="69766"/>
    <lineage>
        <taxon>Eukaryota</taxon>
        <taxon>Fungi</taxon>
        <taxon>Dikarya</taxon>
        <taxon>Ascomycota</taxon>
        <taxon>Pezizomycotina</taxon>
        <taxon>Eurotiomycetes</taxon>
        <taxon>Eurotiomycetidae</taxon>
        <taxon>Eurotiales</taxon>
        <taxon>Aspergillaceae</taxon>
        <taxon>Penicillium</taxon>
    </lineage>
</organism>
<dbReference type="EMBL" id="JAPQKO010000001">
    <property type="protein sequence ID" value="KAJ5184202.1"/>
    <property type="molecule type" value="Genomic_DNA"/>
</dbReference>
<accession>A0A9W9IUB9</accession>
<sequence>MTRGWDESKNAHQQMYGEKKHDGKLSQEIIASGGSIEAMKAWEDQQRTEGKRKPVSHSFAEEEAITEDHAKAYAENNPRVNRDERHVQGHGADR</sequence>
<evidence type="ECO:0000256" key="1">
    <source>
        <dbReference type="SAM" id="MobiDB-lite"/>
    </source>
</evidence>
<proteinExistence type="predicted"/>
<evidence type="ECO:0000313" key="2">
    <source>
        <dbReference type="EMBL" id="KAJ5184202.1"/>
    </source>
</evidence>
<dbReference type="Pfam" id="PF12585">
    <property type="entry name" value="DUF3759"/>
    <property type="match status" value="1"/>
</dbReference>
<gene>
    <name evidence="2" type="ORF">N7492_001818</name>
</gene>
<feature type="compositionally biased region" description="Basic and acidic residues" evidence="1">
    <location>
        <begin position="40"/>
        <end position="52"/>
    </location>
</feature>
<evidence type="ECO:0000313" key="3">
    <source>
        <dbReference type="Proteomes" id="UP001146351"/>
    </source>
</evidence>
<keyword evidence="3" id="KW-1185">Reference proteome</keyword>
<comment type="caution">
    <text evidence="2">The sequence shown here is derived from an EMBL/GenBank/DDBJ whole genome shotgun (WGS) entry which is preliminary data.</text>
</comment>
<dbReference type="PANTHER" id="PTHR37450">
    <property type="entry name" value="CIPC PROTEIN"/>
    <property type="match status" value="1"/>
</dbReference>
<feature type="compositionally biased region" description="Basic and acidic residues" evidence="1">
    <location>
        <begin position="80"/>
        <end position="94"/>
    </location>
</feature>
<name>A0A9W9IUB9_9EURO</name>
<protein>
    <submittedName>
        <fullName evidence="2">Uncharacterized protein</fullName>
    </submittedName>
</protein>
<feature type="region of interest" description="Disordered" evidence="1">
    <location>
        <begin position="1"/>
        <end position="94"/>
    </location>
</feature>
<dbReference type="PANTHER" id="PTHR37450:SF1">
    <property type="entry name" value="CIPC PROTEIN"/>
    <property type="match status" value="1"/>
</dbReference>
<reference evidence="2" key="1">
    <citation type="submission" date="2022-11" db="EMBL/GenBank/DDBJ databases">
        <authorList>
            <person name="Petersen C."/>
        </authorList>
    </citation>
    <scope>NUCLEOTIDE SEQUENCE</scope>
    <source>
        <strain evidence="2">IBT 21917</strain>
    </source>
</reference>
<dbReference type="InterPro" id="IPR022234">
    <property type="entry name" value="DUF3759"/>
</dbReference>
<dbReference type="OrthoDB" id="9895617at2759"/>
<dbReference type="AlphaFoldDB" id="A0A9W9IUB9"/>
<reference evidence="2" key="2">
    <citation type="journal article" date="2023" name="IMA Fungus">
        <title>Comparative genomic study of the Penicillium genus elucidates a diverse pangenome and 15 lateral gene transfer events.</title>
        <authorList>
            <person name="Petersen C."/>
            <person name="Sorensen T."/>
            <person name="Nielsen M.R."/>
            <person name="Sondergaard T.E."/>
            <person name="Sorensen J.L."/>
            <person name="Fitzpatrick D.A."/>
            <person name="Frisvad J.C."/>
            <person name="Nielsen K.L."/>
        </authorList>
    </citation>
    <scope>NUCLEOTIDE SEQUENCE</scope>
    <source>
        <strain evidence="2">IBT 21917</strain>
    </source>
</reference>
<feature type="compositionally biased region" description="Basic and acidic residues" evidence="1">
    <location>
        <begin position="1"/>
        <end position="10"/>
    </location>
</feature>
<dbReference type="Proteomes" id="UP001146351">
    <property type="component" value="Unassembled WGS sequence"/>
</dbReference>